<dbReference type="EMBL" id="JALP01000140">
    <property type="protein sequence ID" value="THG90516.1"/>
    <property type="molecule type" value="Genomic_DNA"/>
</dbReference>
<proteinExistence type="predicted"/>
<feature type="domain" description="HTH tetR-type" evidence="4">
    <location>
        <begin position="4"/>
        <end position="64"/>
    </location>
</feature>
<dbReference type="PROSITE" id="PS50977">
    <property type="entry name" value="HTH_TETR_2"/>
    <property type="match status" value="1"/>
</dbReference>
<dbReference type="Proteomes" id="UP000002754">
    <property type="component" value="Unassembled WGS sequence"/>
</dbReference>
<name>A0A094WIA8_ALKAL</name>
<evidence type="ECO:0000256" key="1">
    <source>
        <dbReference type="ARBA" id="ARBA00022491"/>
    </source>
</evidence>
<keyword evidence="2 3" id="KW-0238">DNA-binding</keyword>
<dbReference type="Pfam" id="PF17932">
    <property type="entry name" value="TetR_C_24"/>
    <property type="match status" value="1"/>
</dbReference>
<dbReference type="SUPFAM" id="SSF46689">
    <property type="entry name" value="Homeodomain-like"/>
    <property type="match status" value="1"/>
</dbReference>
<reference evidence="5 7" key="1">
    <citation type="journal article" date="2014" name="Genome Announc.">
        <title>Draft Genome Sequence of Bacillus alcalophilus AV1934, a Classic Alkaliphile Isolated from Human Feces in 1934.</title>
        <authorList>
            <person name="Attie O."/>
            <person name="Jayaprakash A."/>
            <person name="Shah H."/>
            <person name="Paulsen I.T."/>
            <person name="Morino M."/>
            <person name="Takahashi Y."/>
            <person name="Narumi I."/>
            <person name="Sachidanandam R."/>
            <person name="Satoh K."/>
            <person name="Ito M."/>
            <person name="Krulwich T.A."/>
        </authorList>
    </citation>
    <scope>NUCLEOTIDE SEQUENCE [LARGE SCALE GENOMIC DNA]</scope>
    <source>
        <strain evidence="5 7">AV1934</strain>
    </source>
</reference>
<protein>
    <submittedName>
        <fullName evidence="5">TetR family transcriptional regulator</fullName>
    </submittedName>
</protein>
<evidence type="ECO:0000256" key="3">
    <source>
        <dbReference type="PROSITE-ProRule" id="PRU00335"/>
    </source>
</evidence>
<dbReference type="Proteomes" id="UP000297014">
    <property type="component" value="Unassembled WGS sequence"/>
</dbReference>
<dbReference type="EMBL" id="ALPT02000055">
    <property type="protein sequence ID" value="KGA96561.1"/>
    <property type="molecule type" value="Genomic_DNA"/>
</dbReference>
<dbReference type="Pfam" id="PF00440">
    <property type="entry name" value="TetR_N"/>
    <property type="match status" value="1"/>
</dbReference>
<dbReference type="Gene3D" id="1.10.10.60">
    <property type="entry name" value="Homeodomain-like"/>
    <property type="match status" value="1"/>
</dbReference>
<dbReference type="InterPro" id="IPR050624">
    <property type="entry name" value="HTH-type_Tx_Regulator"/>
</dbReference>
<dbReference type="InterPro" id="IPR009057">
    <property type="entry name" value="Homeodomain-like_sf"/>
</dbReference>
<dbReference type="InterPro" id="IPR036271">
    <property type="entry name" value="Tet_transcr_reg_TetR-rel_C_sf"/>
</dbReference>
<comment type="caution">
    <text evidence="5">The sequence shown here is derived from an EMBL/GenBank/DDBJ whole genome shotgun (WGS) entry which is preliminary data.</text>
</comment>
<dbReference type="Gene3D" id="1.10.357.10">
    <property type="entry name" value="Tetracycline Repressor, domain 2"/>
    <property type="match status" value="1"/>
</dbReference>
<evidence type="ECO:0000313" key="7">
    <source>
        <dbReference type="Proteomes" id="UP000002754"/>
    </source>
</evidence>
<dbReference type="eggNOG" id="COG1309">
    <property type="taxonomic scope" value="Bacteria"/>
</dbReference>
<dbReference type="RefSeq" id="WP_003321401.1">
    <property type="nucleotide sequence ID" value="NZ_ALPT02000055.1"/>
</dbReference>
<feature type="DNA-binding region" description="H-T-H motif" evidence="3">
    <location>
        <begin position="27"/>
        <end position="46"/>
    </location>
</feature>
<evidence type="ECO:0000313" key="5">
    <source>
        <dbReference type="EMBL" id="KGA96561.1"/>
    </source>
</evidence>
<dbReference type="STRING" id="1218173.BALCAV_0215380"/>
<dbReference type="PRINTS" id="PR00455">
    <property type="entry name" value="HTHTETR"/>
</dbReference>
<evidence type="ECO:0000259" key="4">
    <source>
        <dbReference type="PROSITE" id="PS50977"/>
    </source>
</evidence>
<accession>A0A094WIA8</accession>
<dbReference type="SUPFAM" id="SSF48498">
    <property type="entry name" value="Tetracyclin repressor-like, C-terminal domain"/>
    <property type="match status" value="1"/>
</dbReference>
<dbReference type="PANTHER" id="PTHR43479:SF11">
    <property type="entry name" value="ACREF_ENVCD OPERON REPRESSOR-RELATED"/>
    <property type="match status" value="1"/>
</dbReference>
<dbReference type="PANTHER" id="PTHR43479">
    <property type="entry name" value="ACREF/ENVCD OPERON REPRESSOR-RELATED"/>
    <property type="match status" value="1"/>
</dbReference>
<dbReference type="InterPro" id="IPR001647">
    <property type="entry name" value="HTH_TetR"/>
</dbReference>
<reference evidence="6 8" key="2">
    <citation type="submission" date="2014-01" db="EMBL/GenBank/DDBJ databases">
        <title>Draft genome sequencing of Bacillus alcalophilus CGMCC 1.3604.</title>
        <authorList>
            <person name="Yang J."/>
            <person name="Diao L."/>
            <person name="Yang S."/>
        </authorList>
    </citation>
    <scope>NUCLEOTIDE SEQUENCE [LARGE SCALE GENOMIC DNA]</scope>
    <source>
        <strain evidence="6 8">CGMCC 1.3604</strain>
    </source>
</reference>
<evidence type="ECO:0000313" key="6">
    <source>
        <dbReference type="EMBL" id="THG90516.1"/>
    </source>
</evidence>
<evidence type="ECO:0000313" key="8">
    <source>
        <dbReference type="Proteomes" id="UP000297014"/>
    </source>
</evidence>
<keyword evidence="7" id="KW-1185">Reference proteome</keyword>
<dbReference type="GO" id="GO:0003677">
    <property type="term" value="F:DNA binding"/>
    <property type="evidence" value="ECO:0007669"/>
    <property type="project" value="UniProtKB-UniRule"/>
</dbReference>
<organism evidence="5 7">
    <name type="scientific">Alkalihalobacillus alcalophilus ATCC 27647 = CGMCC 1.3604</name>
    <dbReference type="NCBI Taxonomy" id="1218173"/>
    <lineage>
        <taxon>Bacteria</taxon>
        <taxon>Bacillati</taxon>
        <taxon>Bacillota</taxon>
        <taxon>Bacilli</taxon>
        <taxon>Bacillales</taxon>
        <taxon>Bacillaceae</taxon>
        <taxon>Alkalihalobacillus</taxon>
    </lineage>
</organism>
<dbReference type="InterPro" id="IPR041490">
    <property type="entry name" value="KstR2_TetR_C"/>
</dbReference>
<gene>
    <name evidence="6" type="ORF">AJ85_10290</name>
    <name evidence="5" type="ORF">BALCAV_0215380</name>
</gene>
<evidence type="ECO:0000256" key="2">
    <source>
        <dbReference type="ARBA" id="ARBA00023125"/>
    </source>
</evidence>
<sequence length="212" mass="24559">MTVKSARDRIIDTALQLFEKYGYHGVGINKIIEESGTSKGGFYHNFKSKDELLFIIHDTFISYALNQVGKAVENNETPTEKLSQILKSSAENFTKYKPHQTVFYQDHTYLPEEYFEAISKKRDKVRDLINNVIQEGIDKGEFLPNLPVPIIGMTIFGMVNWTYKWYNPEGPFSNEEIVVIYADFTLNSLLTEEAKQKYQFSPYFEQVQAPQK</sequence>
<keyword evidence="1" id="KW-0678">Repressor</keyword>
<dbReference type="OrthoDB" id="9814200at2"/>
<dbReference type="AlphaFoldDB" id="A0A094WIA8"/>